<dbReference type="AlphaFoldDB" id="A0A179BD00"/>
<evidence type="ECO:0000313" key="2">
    <source>
        <dbReference type="EMBL" id="OAP89021.1"/>
    </source>
</evidence>
<protein>
    <recommendedName>
        <fullName evidence="4">AlpA family phage regulatory protein</fullName>
    </recommendedName>
</protein>
<dbReference type="Proteomes" id="UP000078302">
    <property type="component" value="Unassembled WGS sequence"/>
</dbReference>
<proteinExistence type="predicted"/>
<reference evidence="2 3" key="1">
    <citation type="submission" date="2016-04" db="EMBL/GenBank/DDBJ databases">
        <title>Acidithiobacillus ferrooxidans genome sequencing and assembly.</title>
        <authorList>
            <person name="Zhou Z."/>
        </authorList>
    </citation>
    <scope>NUCLEOTIDE SEQUENCE [LARGE SCALE GENOMIC DNA]</scope>
    <source>
        <strain evidence="2 3">BY0502</strain>
    </source>
</reference>
<comment type="caution">
    <text evidence="2">The sequence shown here is derived from an EMBL/GenBank/DDBJ whole genome shotgun (WGS) entry which is preliminary data.</text>
</comment>
<evidence type="ECO:0000313" key="3">
    <source>
        <dbReference type="Proteomes" id="UP000078302"/>
    </source>
</evidence>
<organism evidence="2 3">
    <name type="scientific">Acidithiobacillus ferrooxidans</name>
    <name type="common">Thiobacillus ferrooxidans</name>
    <dbReference type="NCBI Taxonomy" id="920"/>
    <lineage>
        <taxon>Bacteria</taxon>
        <taxon>Pseudomonadati</taxon>
        <taxon>Pseudomonadota</taxon>
        <taxon>Acidithiobacillia</taxon>
        <taxon>Acidithiobacillales</taxon>
        <taxon>Acidithiobacillaceae</taxon>
        <taxon>Acidithiobacillus</taxon>
    </lineage>
</organism>
<dbReference type="RefSeq" id="WP_064219641.1">
    <property type="nucleotide sequence ID" value="NZ_LVXZ01000145.1"/>
</dbReference>
<gene>
    <name evidence="2" type="ORF">A4H96_11005</name>
</gene>
<keyword evidence="3" id="KW-1185">Reference proteome</keyword>
<evidence type="ECO:0000256" key="1">
    <source>
        <dbReference type="SAM" id="MobiDB-lite"/>
    </source>
</evidence>
<dbReference type="EMBL" id="LVXZ01000145">
    <property type="protein sequence ID" value="OAP89021.1"/>
    <property type="molecule type" value="Genomic_DNA"/>
</dbReference>
<feature type="compositionally biased region" description="Basic and acidic residues" evidence="1">
    <location>
        <begin position="64"/>
        <end position="73"/>
    </location>
</feature>
<evidence type="ECO:0008006" key="4">
    <source>
        <dbReference type="Google" id="ProtNLM"/>
    </source>
</evidence>
<feature type="region of interest" description="Disordered" evidence="1">
    <location>
        <begin position="42"/>
        <end position="73"/>
    </location>
</feature>
<sequence>MLTPSYPGDEAQLDREFYKDFYFDADGYQCDRIPTRSARPMMAVRRPTTRRARRSSCATSGGKKSSDPDPDRHIQLFDTSALADLLCISQKTLQNLYSKAPFDLPMAINVPGARGPRWTISAVREWLDTRPAHTSAPPARPDPQKKPVGRPRIANTRDGK</sequence>
<feature type="region of interest" description="Disordered" evidence="1">
    <location>
        <begin position="129"/>
        <end position="160"/>
    </location>
</feature>
<accession>A0A179BD00</accession>
<dbReference type="OrthoDB" id="5298957at2"/>
<name>A0A179BD00_ACIFR</name>